<dbReference type="EMBL" id="LKHS01000007">
    <property type="protein sequence ID" value="KQH86371.1"/>
    <property type="molecule type" value="Genomic_DNA"/>
</dbReference>
<proteinExistence type="predicted"/>
<dbReference type="AlphaFoldDB" id="A0A0Q2SFL5"/>
<accession>A0A0Q2SFL5</accession>
<protein>
    <submittedName>
        <fullName evidence="2">Uncharacterized protein</fullName>
    </submittedName>
</protein>
<dbReference type="InParanoid" id="A0A0Q2SFL5"/>
<keyword evidence="3" id="KW-1185">Reference proteome</keyword>
<dbReference type="Proteomes" id="UP000051221">
    <property type="component" value="Unassembled WGS sequence"/>
</dbReference>
<evidence type="ECO:0000313" key="3">
    <source>
        <dbReference type="Proteomes" id="UP000051221"/>
    </source>
</evidence>
<sequence>MSCKHLPGESCHCNQALPCLTSYQVDSEAGSMQYKGGKFNRRDIGVVDKGKGATISVSVVGDCCSELSTCPSGYITDHKKFSEALSATACQQHVLTYNPEPSQRMDLLGAIQNLLSEKKTTGVPSTRYQICLTQCTGKPQQPTTVWLSPPVSYLLGVNPADSFVDVYPAIKIKSSLTLSGKATKKSISDEERYEAYQHKERASQFDGLSVPSEEIQRKFSISGSFAIHEGSHVTKYGLGFTHKDSNIPGKPSTRDLTAEFEGIKKKMNLVRAACNIADQIQSGLYTDQPGKGKDEIKVFSYELQAPTLTLEGEQRLEMIDNGLGVTGDVTLKLAPLIGIEMKLDMLLAAAKYFKADNIINVLRKKAAELEKKVKDGGKGAYAGAEFDIKLATALNAQGTIHYAGTKDPTYDFETSVDVPISGNLNVRGGANVWVMEGAFLLDSRIKAKGMLALTTETKDPKAQVDLVFYHDGIWAEVFVDSSFNWEKGKDTESSNGNSGKNGFRGGGIAESKQQSSSPPQKWQWVEAQKKNTSPYRVTVIG</sequence>
<name>A0A0Q2SFL5_VIBFU</name>
<evidence type="ECO:0000256" key="1">
    <source>
        <dbReference type="SAM" id="MobiDB-lite"/>
    </source>
</evidence>
<organism evidence="2 3">
    <name type="scientific">Vibrio furnissii</name>
    <dbReference type="NCBI Taxonomy" id="29494"/>
    <lineage>
        <taxon>Bacteria</taxon>
        <taxon>Pseudomonadati</taxon>
        <taxon>Pseudomonadota</taxon>
        <taxon>Gammaproteobacteria</taxon>
        <taxon>Vibrionales</taxon>
        <taxon>Vibrionaceae</taxon>
        <taxon>Vibrio</taxon>
    </lineage>
</organism>
<feature type="compositionally biased region" description="Low complexity" evidence="1">
    <location>
        <begin position="511"/>
        <end position="524"/>
    </location>
</feature>
<gene>
    <name evidence="2" type="ORF">AMR76_10100</name>
</gene>
<reference evidence="2 3" key="1">
    <citation type="submission" date="2015-08" db="EMBL/GenBank/DDBJ databases">
        <title>Antibacterial properties of a collection of Vibrionaceae strains.</title>
        <authorList>
            <person name="Giubergia S."/>
        </authorList>
    </citation>
    <scope>NUCLEOTIDE SEQUENCE [LARGE SCALE GENOMIC DNA]</scope>
    <source>
        <strain evidence="2 3">S0821</strain>
    </source>
</reference>
<dbReference type="RefSeq" id="WP_055465991.1">
    <property type="nucleotide sequence ID" value="NZ_LKHS01000007.1"/>
</dbReference>
<comment type="caution">
    <text evidence="2">The sequence shown here is derived from an EMBL/GenBank/DDBJ whole genome shotgun (WGS) entry which is preliminary data.</text>
</comment>
<evidence type="ECO:0000313" key="2">
    <source>
        <dbReference type="EMBL" id="KQH86371.1"/>
    </source>
</evidence>
<feature type="region of interest" description="Disordered" evidence="1">
    <location>
        <begin position="488"/>
        <end position="533"/>
    </location>
</feature>